<evidence type="ECO:0000313" key="1">
    <source>
        <dbReference type="EMBL" id="MFD1008849.1"/>
    </source>
</evidence>
<name>A0ABW3KI49_9GAMM</name>
<gene>
    <name evidence="1" type="ORF">ACFQ1C_11865</name>
</gene>
<dbReference type="RefSeq" id="WP_379558827.1">
    <property type="nucleotide sequence ID" value="NZ_JBHTJS010000044.1"/>
</dbReference>
<dbReference type="Proteomes" id="UP001597048">
    <property type="component" value="Unassembled WGS sequence"/>
</dbReference>
<keyword evidence="2" id="KW-1185">Reference proteome</keyword>
<dbReference type="EMBL" id="JBHTJS010000044">
    <property type="protein sequence ID" value="MFD1008849.1"/>
    <property type="molecule type" value="Genomic_DNA"/>
</dbReference>
<protein>
    <submittedName>
        <fullName evidence="1">Molybdopterin-binding protein</fullName>
    </submittedName>
</protein>
<comment type="caution">
    <text evidence="1">The sequence shown here is derived from an EMBL/GenBank/DDBJ whole genome shotgun (WGS) entry which is preliminary data.</text>
</comment>
<sequence length="166" mass="19285">MKLIGGILMTLLSWHVLAVKESVVLTVYGDIKINGHSYNQLDFTLSELQALTQTDITTAHPWSAERRRYRGVDMNTLFDSLFSEQKVLSLQLEALNDFSIAVNWDQISSYTPILAWQENKRIMSRRNKGPLWLMLPFDQVSKVQQADFLHFMIWQLRGIHVYSEPE</sequence>
<proteinExistence type="predicted"/>
<reference evidence="2" key="1">
    <citation type="journal article" date="2019" name="Int. J. Syst. Evol. Microbiol.">
        <title>The Global Catalogue of Microorganisms (GCM) 10K type strain sequencing project: providing services to taxonomists for standard genome sequencing and annotation.</title>
        <authorList>
            <consortium name="The Broad Institute Genomics Platform"/>
            <consortium name="The Broad Institute Genome Sequencing Center for Infectious Disease"/>
            <person name="Wu L."/>
            <person name="Ma J."/>
        </authorList>
    </citation>
    <scope>NUCLEOTIDE SEQUENCE [LARGE SCALE GENOMIC DNA]</scope>
    <source>
        <strain evidence="2">CCUG 60525</strain>
    </source>
</reference>
<accession>A0ABW3KI49</accession>
<dbReference type="InterPro" id="IPR036374">
    <property type="entry name" value="OxRdtase_Mopterin-bd_sf"/>
</dbReference>
<evidence type="ECO:0000313" key="2">
    <source>
        <dbReference type="Proteomes" id="UP001597048"/>
    </source>
</evidence>
<dbReference type="SUPFAM" id="SSF56524">
    <property type="entry name" value="Oxidoreductase molybdopterin-binding domain"/>
    <property type="match status" value="1"/>
</dbReference>
<organism evidence="1 2">
    <name type="scientific">Oceanisphaera ostreae</name>
    <dbReference type="NCBI Taxonomy" id="914151"/>
    <lineage>
        <taxon>Bacteria</taxon>
        <taxon>Pseudomonadati</taxon>
        <taxon>Pseudomonadota</taxon>
        <taxon>Gammaproteobacteria</taxon>
        <taxon>Aeromonadales</taxon>
        <taxon>Aeromonadaceae</taxon>
        <taxon>Oceanisphaera</taxon>
    </lineage>
</organism>